<keyword evidence="5" id="KW-0676">Redox-active center</keyword>
<keyword evidence="6" id="KW-0732">Signal</keyword>
<organism evidence="8 9">
    <name type="scientific">Streptomyces katrae</name>
    <dbReference type="NCBI Taxonomy" id="68223"/>
    <lineage>
        <taxon>Bacteria</taxon>
        <taxon>Bacillati</taxon>
        <taxon>Actinomycetota</taxon>
        <taxon>Actinomycetes</taxon>
        <taxon>Kitasatosporales</taxon>
        <taxon>Streptomycetaceae</taxon>
        <taxon>Streptomyces</taxon>
    </lineage>
</organism>
<keyword evidence="4" id="KW-1015">Disulfide bond</keyword>
<evidence type="ECO:0000256" key="3">
    <source>
        <dbReference type="ARBA" id="ARBA00022968"/>
    </source>
</evidence>
<keyword evidence="2" id="KW-0201">Cytochrome c-type biogenesis</keyword>
<dbReference type="PROSITE" id="PS51257">
    <property type="entry name" value="PROKAR_LIPOPROTEIN"/>
    <property type="match status" value="1"/>
</dbReference>
<evidence type="ECO:0000256" key="6">
    <source>
        <dbReference type="SAM" id="SignalP"/>
    </source>
</evidence>
<evidence type="ECO:0000313" key="8">
    <source>
        <dbReference type="EMBL" id="KJY29578.1"/>
    </source>
</evidence>
<dbReference type="STRING" id="68223.GCA_002028425_03073"/>
<protein>
    <submittedName>
        <fullName evidence="8">Redoxin domain-containing protein</fullName>
    </submittedName>
</protein>
<feature type="chain" id="PRO_5002470788" evidence="6">
    <location>
        <begin position="29"/>
        <end position="209"/>
    </location>
</feature>
<keyword evidence="9" id="KW-1185">Reference proteome</keyword>
<dbReference type="InterPro" id="IPR017937">
    <property type="entry name" value="Thioredoxin_CS"/>
</dbReference>
<dbReference type="OrthoDB" id="9796554at2"/>
<evidence type="ECO:0000259" key="7">
    <source>
        <dbReference type="PROSITE" id="PS51352"/>
    </source>
</evidence>
<comment type="subcellular location">
    <subcellularLocation>
        <location evidence="1">Cell envelope</location>
    </subcellularLocation>
</comment>
<comment type="caution">
    <text evidence="8">The sequence shown here is derived from an EMBL/GenBank/DDBJ whole genome shotgun (WGS) entry which is preliminary data.</text>
</comment>
<dbReference type="Proteomes" id="UP000033551">
    <property type="component" value="Unassembled WGS sequence"/>
</dbReference>
<dbReference type="PANTHER" id="PTHR42852">
    <property type="entry name" value="THIOL:DISULFIDE INTERCHANGE PROTEIN DSBE"/>
    <property type="match status" value="1"/>
</dbReference>
<keyword evidence="3" id="KW-0812">Transmembrane</keyword>
<evidence type="ECO:0000256" key="5">
    <source>
        <dbReference type="ARBA" id="ARBA00023284"/>
    </source>
</evidence>
<dbReference type="PROSITE" id="PS00194">
    <property type="entry name" value="THIOREDOXIN_1"/>
    <property type="match status" value="1"/>
</dbReference>
<proteinExistence type="predicted"/>
<sequence>MSLSRATRRRRSTSGRAILLTAVTLASALTLTACGDSGSKSAGSAGGNYVTGPSGISTVAKGDRAEAPRLDGATVDGKTLDTTTLKGKVVVLNVWGSWCPPCRAEAPYFAKVSKELGDAGKDVAFVGINTRDNSTQNAAAFEQNFGITYPSLYDPDGKLILRFPKGTLNPSAIPSTVVLDKEGKIAARTLAAVNEEQLRSMIDPLLAEQ</sequence>
<dbReference type="EMBL" id="JZWV01000632">
    <property type="protein sequence ID" value="KJY29578.1"/>
    <property type="molecule type" value="Genomic_DNA"/>
</dbReference>
<dbReference type="SUPFAM" id="SSF52833">
    <property type="entry name" value="Thioredoxin-like"/>
    <property type="match status" value="1"/>
</dbReference>
<reference evidence="8 9" key="1">
    <citation type="submission" date="2015-02" db="EMBL/GenBank/DDBJ databases">
        <authorList>
            <person name="Ju K.-S."/>
            <person name="Doroghazi J.R."/>
            <person name="Metcalf W."/>
        </authorList>
    </citation>
    <scope>NUCLEOTIDE SEQUENCE [LARGE SCALE GENOMIC DNA]</scope>
    <source>
        <strain evidence="8 9">NRRL ISP-5550</strain>
    </source>
</reference>
<dbReference type="GO" id="GO:0016491">
    <property type="term" value="F:oxidoreductase activity"/>
    <property type="evidence" value="ECO:0007669"/>
    <property type="project" value="InterPro"/>
</dbReference>
<dbReference type="InterPro" id="IPR013766">
    <property type="entry name" value="Thioredoxin_domain"/>
</dbReference>
<keyword evidence="3" id="KW-0735">Signal-anchor</keyword>
<dbReference type="InterPro" id="IPR036249">
    <property type="entry name" value="Thioredoxin-like_sf"/>
</dbReference>
<dbReference type="GO" id="GO:0030313">
    <property type="term" value="C:cell envelope"/>
    <property type="evidence" value="ECO:0007669"/>
    <property type="project" value="UniProtKB-SubCell"/>
</dbReference>
<dbReference type="CDD" id="cd02966">
    <property type="entry name" value="TlpA_like_family"/>
    <property type="match status" value="1"/>
</dbReference>
<gene>
    <name evidence="8" type="ORF">VR44_22520</name>
</gene>
<dbReference type="RefSeq" id="WP_045949387.1">
    <property type="nucleotide sequence ID" value="NZ_JZWV01000632.1"/>
</dbReference>
<dbReference type="AlphaFoldDB" id="A0A0F4J729"/>
<accession>A0A0F4J729</accession>
<feature type="domain" description="Thioredoxin" evidence="7">
    <location>
        <begin position="59"/>
        <end position="207"/>
    </location>
</feature>
<dbReference type="InterPro" id="IPR050553">
    <property type="entry name" value="Thioredoxin_ResA/DsbE_sf"/>
</dbReference>
<dbReference type="Gene3D" id="3.40.30.10">
    <property type="entry name" value="Glutaredoxin"/>
    <property type="match status" value="1"/>
</dbReference>
<name>A0A0F4J729_9ACTN</name>
<dbReference type="PATRIC" id="fig|68223.7.peg.394"/>
<evidence type="ECO:0000313" key="9">
    <source>
        <dbReference type="Proteomes" id="UP000033551"/>
    </source>
</evidence>
<dbReference type="InterPro" id="IPR013740">
    <property type="entry name" value="Redoxin"/>
</dbReference>
<evidence type="ECO:0000256" key="4">
    <source>
        <dbReference type="ARBA" id="ARBA00023157"/>
    </source>
</evidence>
<dbReference type="PANTHER" id="PTHR42852:SF6">
    <property type="entry name" value="THIOL:DISULFIDE INTERCHANGE PROTEIN DSBE"/>
    <property type="match status" value="1"/>
</dbReference>
<evidence type="ECO:0000256" key="1">
    <source>
        <dbReference type="ARBA" id="ARBA00004196"/>
    </source>
</evidence>
<dbReference type="Pfam" id="PF08534">
    <property type="entry name" value="Redoxin"/>
    <property type="match status" value="1"/>
</dbReference>
<dbReference type="PROSITE" id="PS51352">
    <property type="entry name" value="THIOREDOXIN_2"/>
    <property type="match status" value="1"/>
</dbReference>
<feature type="signal peptide" evidence="6">
    <location>
        <begin position="1"/>
        <end position="28"/>
    </location>
</feature>
<evidence type="ECO:0000256" key="2">
    <source>
        <dbReference type="ARBA" id="ARBA00022748"/>
    </source>
</evidence>
<dbReference type="GO" id="GO:0017004">
    <property type="term" value="P:cytochrome complex assembly"/>
    <property type="evidence" value="ECO:0007669"/>
    <property type="project" value="UniProtKB-KW"/>
</dbReference>